<evidence type="ECO:0000256" key="1">
    <source>
        <dbReference type="ARBA" id="ARBA00022801"/>
    </source>
</evidence>
<name>A0A8X7ZWT3_POPTO</name>
<evidence type="ECO:0000256" key="4">
    <source>
        <dbReference type="RuleBase" id="RU367047"/>
    </source>
</evidence>
<comment type="function">
    <text evidence="4">Invertase that cleaves sucrose into glucose and fructose.</text>
</comment>
<dbReference type="InterPro" id="IPR024746">
    <property type="entry name" value="Glyco_hydro_100"/>
</dbReference>
<dbReference type="EMBL" id="JAAWWB010000009">
    <property type="protein sequence ID" value="KAG6776576.1"/>
    <property type="molecule type" value="Genomic_DNA"/>
</dbReference>
<evidence type="ECO:0000256" key="3">
    <source>
        <dbReference type="ARBA" id="ARBA00023295"/>
    </source>
</evidence>
<dbReference type="EC" id="3.2.1.26" evidence="4"/>
<protein>
    <recommendedName>
        <fullName evidence="4">Alkaline/neutral invertase</fullName>
        <ecNumber evidence="4">3.2.1.26</ecNumber>
    </recommendedName>
</protein>
<comment type="similarity">
    <text evidence="4">Belongs to the glycosyl hydrolase 100 family.</text>
</comment>
<dbReference type="GO" id="GO:0005987">
    <property type="term" value="P:sucrose catabolic process"/>
    <property type="evidence" value="ECO:0007669"/>
    <property type="project" value="TreeGrafter"/>
</dbReference>
<dbReference type="OrthoDB" id="996672at2759"/>
<keyword evidence="6" id="KW-1185">Reference proteome</keyword>
<dbReference type="Proteomes" id="UP000886885">
    <property type="component" value="Chromosome 5A"/>
</dbReference>
<proteinExistence type="inferred from homology"/>
<accession>A0A8X7ZWT3</accession>
<comment type="catalytic activity">
    <reaction evidence="4">
        <text>Hydrolysis of terminal non-reducing beta-D-fructofuranoside residues in beta-D-fructofuranosides.</text>
        <dbReference type="EC" id="3.2.1.26"/>
    </reaction>
</comment>
<dbReference type="Pfam" id="PF12899">
    <property type="entry name" value="Glyco_hydro_100"/>
    <property type="match status" value="1"/>
</dbReference>
<dbReference type="GO" id="GO:0004575">
    <property type="term" value="F:sucrose alpha-glucosidase activity"/>
    <property type="evidence" value="ECO:0007669"/>
    <property type="project" value="TreeGrafter"/>
</dbReference>
<keyword evidence="2 4" id="KW-0119">Carbohydrate metabolism</keyword>
<evidence type="ECO:0000313" key="5">
    <source>
        <dbReference type="EMBL" id="KAG6776576.1"/>
    </source>
</evidence>
<gene>
    <name evidence="5" type="ORF">POTOM_020094</name>
</gene>
<evidence type="ECO:0000313" key="6">
    <source>
        <dbReference type="Proteomes" id="UP000886885"/>
    </source>
</evidence>
<dbReference type="GO" id="GO:0033926">
    <property type="term" value="F:endo-alpha-N-acetylgalactosaminidase activity"/>
    <property type="evidence" value="ECO:0007669"/>
    <property type="project" value="UniProtKB-UniRule"/>
</dbReference>
<dbReference type="PANTHER" id="PTHR31916">
    <property type="match status" value="1"/>
</dbReference>
<reference evidence="5" key="1">
    <citation type="journal article" date="2020" name="bioRxiv">
        <title>Hybrid origin of Populus tomentosa Carr. identified through genome sequencing and phylogenomic analysis.</title>
        <authorList>
            <person name="An X."/>
            <person name="Gao K."/>
            <person name="Chen Z."/>
            <person name="Li J."/>
            <person name="Yang X."/>
            <person name="Yang X."/>
            <person name="Zhou J."/>
            <person name="Guo T."/>
            <person name="Zhao T."/>
            <person name="Huang S."/>
            <person name="Miao D."/>
            <person name="Khan W.U."/>
            <person name="Rao P."/>
            <person name="Ye M."/>
            <person name="Lei B."/>
            <person name="Liao W."/>
            <person name="Wang J."/>
            <person name="Ji L."/>
            <person name="Li Y."/>
            <person name="Guo B."/>
            <person name="Mustafa N.S."/>
            <person name="Li S."/>
            <person name="Yun Q."/>
            <person name="Keller S.R."/>
            <person name="Mao J."/>
            <person name="Zhang R."/>
            <person name="Strauss S.H."/>
        </authorList>
    </citation>
    <scope>NUCLEOTIDE SEQUENCE</scope>
    <source>
        <strain evidence="5">GM15</strain>
        <tissue evidence="5">Leaf</tissue>
    </source>
</reference>
<keyword evidence="3 4" id="KW-0326">Glycosidase</keyword>
<sequence>MSPIAARDVCQNGSVKSFEAAGSMFEIDSEFLRLSDKPRPVNVERKRSFDERSFSENSFRIIDHLENLSPAGRRSGFNTPRSCGFESQPMVVDAWESLRRTLVSFRSNLSGLLLHWTILSKNSTMIRDFVPSALAFLMNGEHEVVRNFLLKTLHLQSRAKMVDQFKLGAGVMPASFKVIHHPDRNIETLMADFGESAIGRVAPVDSGFWWIVLLRAYTKSTGDSSLSEMPECQRGMRLILNLQTNCTVFHVVVKGVYGYPIEIQALFFMALRCALILLKQDDEGKEFVERVATLL</sequence>
<comment type="caution">
    <text evidence="5">The sequence shown here is derived from an EMBL/GenBank/DDBJ whole genome shotgun (WGS) entry which is preliminary data.</text>
</comment>
<evidence type="ECO:0000256" key="2">
    <source>
        <dbReference type="ARBA" id="ARBA00023277"/>
    </source>
</evidence>
<dbReference type="PANTHER" id="PTHR31916:SF59">
    <property type="entry name" value="CYTOSOLIC INVERTASE 1"/>
    <property type="match status" value="1"/>
</dbReference>
<keyword evidence="1 4" id="KW-0378">Hydrolase</keyword>
<dbReference type="AlphaFoldDB" id="A0A8X7ZWT3"/>
<organism evidence="5 6">
    <name type="scientific">Populus tomentosa</name>
    <name type="common">Chinese white poplar</name>
    <dbReference type="NCBI Taxonomy" id="118781"/>
    <lineage>
        <taxon>Eukaryota</taxon>
        <taxon>Viridiplantae</taxon>
        <taxon>Streptophyta</taxon>
        <taxon>Embryophyta</taxon>
        <taxon>Tracheophyta</taxon>
        <taxon>Spermatophyta</taxon>
        <taxon>Magnoliopsida</taxon>
        <taxon>eudicotyledons</taxon>
        <taxon>Gunneridae</taxon>
        <taxon>Pentapetalae</taxon>
        <taxon>rosids</taxon>
        <taxon>fabids</taxon>
        <taxon>Malpighiales</taxon>
        <taxon>Salicaceae</taxon>
        <taxon>Saliceae</taxon>
        <taxon>Populus</taxon>
    </lineage>
</organism>